<name>A0A5J4V4Q1_9EUKA</name>
<evidence type="ECO:0000313" key="2">
    <source>
        <dbReference type="EMBL" id="KAA6377330.1"/>
    </source>
</evidence>
<proteinExistence type="predicted"/>
<reference evidence="2 3" key="1">
    <citation type="submission" date="2019-03" db="EMBL/GenBank/DDBJ databases">
        <title>Single cell metagenomics reveals metabolic interactions within the superorganism composed of flagellate Streblomastix strix and complex community of Bacteroidetes bacteria on its surface.</title>
        <authorList>
            <person name="Treitli S.C."/>
            <person name="Kolisko M."/>
            <person name="Husnik F."/>
            <person name="Keeling P."/>
            <person name="Hampl V."/>
        </authorList>
    </citation>
    <scope>NUCLEOTIDE SEQUENCE [LARGE SCALE GENOMIC DNA]</scope>
    <source>
        <strain evidence="2">ST1C</strain>
    </source>
</reference>
<keyword evidence="1" id="KW-0812">Transmembrane</keyword>
<feature type="transmembrane region" description="Helical" evidence="1">
    <location>
        <begin position="105"/>
        <end position="126"/>
    </location>
</feature>
<protein>
    <submittedName>
        <fullName evidence="2">Uncharacterized protein</fullName>
    </submittedName>
</protein>
<comment type="caution">
    <text evidence="2">The sequence shown here is derived from an EMBL/GenBank/DDBJ whole genome shotgun (WGS) entry which is preliminary data.</text>
</comment>
<evidence type="ECO:0000313" key="3">
    <source>
        <dbReference type="Proteomes" id="UP000324800"/>
    </source>
</evidence>
<accession>A0A5J4V4Q1</accession>
<evidence type="ECO:0000256" key="1">
    <source>
        <dbReference type="SAM" id="Phobius"/>
    </source>
</evidence>
<sequence length="312" mass="35328">MLQQQQVQPIQQDVAQIQQYDIEDAKTRKEKEKEFDKQRQAEIEEERIVEMKERVSKISSFIPISFYFRVLIGFVLIIAFPLVYTIVAVVASLQNTKYDHVIFLSGYRTTLMMIMASLACNMAVVFRQKIPKNDEQIPPFSVANPFWNTLRHMKNNVSELQNLVGSQINTIVLLGTANSGIEATGDSIIDGATAVRTITSGSQTEVIQYNSTQCFENKIGSCEKQERVYSLFGQFKGLEALLGMLYASATILTNLELKDDQGQQINTITMKTPEIQILISLMIYDLRGGCTRYRAAILSYRLLLLLNVICVK</sequence>
<keyword evidence="1" id="KW-1133">Transmembrane helix</keyword>
<keyword evidence="1" id="KW-0472">Membrane</keyword>
<organism evidence="2 3">
    <name type="scientific">Streblomastix strix</name>
    <dbReference type="NCBI Taxonomy" id="222440"/>
    <lineage>
        <taxon>Eukaryota</taxon>
        <taxon>Metamonada</taxon>
        <taxon>Preaxostyla</taxon>
        <taxon>Oxymonadida</taxon>
        <taxon>Streblomastigidae</taxon>
        <taxon>Streblomastix</taxon>
    </lineage>
</organism>
<dbReference type="EMBL" id="SNRW01009902">
    <property type="protein sequence ID" value="KAA6377330.1"/>
    <property type="molecule type" value="Genomic_DNA"/>
</dbReference>
<feature type="transmembrane region" description="Helical" evidence="1">
    <location>
        <begin position="66"/>
        <end position="93"/>
    </location>
</feature>
<dbReference type="AlphaFoldDB" id="A0A5J4V4Q1"/>
<dbReference type="Proteomes" id="UP000324800">
    <property type="component" value="Unassembled WGS sequence"/>
</dbReference>
<gene>
    <name evidence="2" type="ORF">EZS28_027142</name>
</gene>